<reference evidence="2" key="1">
    <citation type="submission" date="2019-08" db="EMBL/GenBank/DDBJ databases">
        <authorList>
            <person name="Kucharzyk K."/>
            <person name="Murdoch R.W."/>
            <person name="Higgins S."/>
            <person name="Loffler F."/>
        </authorList>
    </citation>
    <scope>NUCLEOTIDE SEQUENCE</scope>
</reference>
<evidence type="ECO:0000256" key="1">
    <source>
        <dbReference type="SAM" id="Phobius"/>
    </source>
</evidence>
<evidence type="ECO:0000313" key="2">
    <source>
        <dbReference type="EMBL" id="MPN14610.1"/>
    </source>
</evidence>
<name>A0A645FKY2_9ZZZZ</name>
<organism evidence="2">
    <name type="scientific">bioreactor metagenome</name>
    <dbReference type="NCBI Taxonomy" id="1076179"/>
    <lineage>
        <taxon>unclassified sequences</taxon>
        <taxon>metagenomes</taxon>
        <taxon>ecological metagenomes</taxon>
    </lineage>
</organism>
<protein>
    <recommendedName>
        <fullName evidence="3">Transmembrane protein</fullName>
    </recommendedName>
</protein>
<proteinExistence type="predicted"/>
<gene>
    <name evidence="2" type="ORF">SDC9_161937</name>
</gene>
<dbReference type="AlphaFoldDB" id="A0A645FKY2"/>
<sequence length="79" mass="9545">MGWWGIFVVGTVVNLFYKVSDNAWSWYWWFYIWVSVFLGIMCTVWVFCGGIRDARRLFHDLTHRRIDMADDGFVRDTKK</sequence>
<accession>A0A645FKY2</accession>
<comment type="caution">
    <text evidence="2">The sequence shown here is derived from an EMBL/GenBank/DDBJ whole genome shotgun (WGS) entry which is preliminary data.</text>
</comment>
<feature type="transmembrane region" description="Helical" evidence="1">
    <location>
        <begin position="26"/>
        <end position="48"/>
    </location>
</feature>
<keyword evidence="1" id="KW-0812">Transmembrane</keyword>
<evidence type="ECO:0008006" key="3">
    <source>
        <dbReference type="Google" id="ProtNLM"/>
    </source>
</evidence>
<keyword evidence="1" id="KW-0472">Membrane</keyword>
<keyword evidence="1" id="KW-1133">Transmembrane helix</keyword>
<dbReference type="EMBL" id="VSSQ01061243">
    <property type="protein sequence ID" value="MPN14610.1"/>
    <property type="molecule type" value="Genomic_DNA"/>
</dbReference>